<dbReference type="PANTHER" id="PTHR15109">
    <property type="entry name" value="AGAP004327-PA"/>
    <property type="match status" value="1"/>
</dbReference>
<feature type="compositionally biased region" description="Basic residues" evidence="2">
    <location>
        <begin position="1500"/>
        <end position="1510"/>
    </location>
</feature>
<protein>
    <submittedName>
        <fullName evidence="3">CLUMA_CG020978, isoform A</fullName>
    </submittedName>
</protein>
<feature type="region of interest" description="Disordered" evidence="2">
    <location>
        <begin position="1487"/>
        <end position="1528"/>
    </location>
</feature>
<feature type="compositionally biased region" description="Polar residues" evidence="2">
    <location>
        <begin position="1565"/>
        <end position="1574"/>
    </location>
</feature>
<keyword evidence="1" id="KW-0175">Coiled coil</keyword>
<feature type="compositionally biased region" description="Polar residues" evidence="2">
    <location>
        <begin position="1831"/>
        <end position="1841"/>
    </location>
</feature>
<feature type="compositionally biased region" description="Polar residues" evidence="2">
    <location>
        <begin position="1876"/>
        <end position="1885"/>
    </location>
</feature>
<evidence type="ECO:0000313" key="4">
    <source>
        <dbReference type="Proteomes" id="UP000183832"/>
    </source>
</evidence>
<accession>A0A1J1J6L8</accession>
<gene>
    <name evidence="3" type="ORF">CLUMA_CG020978</name>
</gene>
<dbReference type="EMBL" id="CVRI01000074">
    <property type="protein sequence ID" value="CRL08061.1"/>
    <property type="molecule type" value="Genomic_DNA"/>
</dbReference>
<feature type="region of interest" description="Disordered" evidence="2">
    <location>
        <begin position="1831"/>
        <end position="1862"/>
    </location>
</feature>
<proteinExistence type="predicted"/>
<dbReference type="STRING" id="568069.A0A1J1J6L8"/>
<feature type="compositionally biased region" description="Basic and acidic residues" evidence="2">
    <location>
        <begin position="1235"/>
        <end position="1244"/>
    </location>
</feature>
<organism evidence="3 4">
    <name type="scientific">Clunio marinus</name>
    <dbReference type="NCBI Taxonomy" id="568069"/>
    <lineage>
        <taxon>Eukaryota</taxon>
        <taxon>Metazoa</taxon>
        <taxon>Ecdysozoa</taxon>
        <taxon>Arthropoda</taxon>
        <taxon>Hexapoda</taxon>
        <taxon>Insecta</taxon>
        <taxon>Pterygota</taxon>
        <taxon>Neoptera</taxon>
        <taxon>Endopterygota</taxon>
        <taxon>Diptera</taxon>
        <taxon>Nematocera</taxon>
        <taxon>Chironomoidea</taxon>
        <taxon>Chironomidae</taxon>
        <taxon>Clunio</taxon>
    </lineage>
</organism>
<feature type="compositionally biased region" description="Polar residues" evidence="2">
    <location>
        <begin position="1315"/>
        <end position="1327"/>
    </location>
</feature>
<feature type="coiled-coil region" evidence="1">
    <location>
        <begin position="830"/>
        <end position="857"/>
    </location>
</feature>
<feature type="coiled-coil region" evidence="1">
    <location>
        <begin position="727"/>
        <end position="761"/>
    </location>
</feature>
<feature type="compositionally biased region" description="Polar residues" evidence="2">
    <location>
        <begin position="1851"/>
        <end position="1862"/>
    </location>
</feature>
<reference evidence="3 4" key="1">
    <citation type="submission" date="2015-04" db="EMBL/GenBank/DDBJ databases">
        <authorList>
            <person name="Syromyatnikov M.Y."/>
            <person name="Popov V.N."/>
        </authorList>
    </citation>
    <scope>NUCLEOTIDE SEQUENCE [LARGE SCALE GENOMIC DNA]</scope>
</reference>
<dbReference type="PANTHER" id="PTHR15109:SF4">
    <property type="entry name" value="FAM193 C-TERMINAL DOMAIN-CONTAINING PROTEIN"/>
    <property type="match status" value="1"/>
</dbReference>
<keyword evidence="4" id="KW-1185">Reference proteome</keyword>
<evidence type="ECO:0000256" key="2">
    <source>
        <dbReference type="SAM" id="MobiDB-lite"/>
    </source>
</evidence>
<feature type="compositionally biased region" description="Polar residues" evidence="2">
    <location>
        <begin position="1487"/>
        <end position="1498"/>
    </location>
</feature>
<feature type="region of interest" description="Disordered" evidence="2">
    <location>
        <begin position="1199"/>
        <end position="1274"/>
    </location>
</feature>
<feature type="compositionally biased region" description="Basic and acidic residues" evidence="2">
    <location>
        <begin position="1217"/>
        <end position="1226"/>
    </location>
</feature>
<feature type="coiled-coil region" evidence="1">
    <location>
        <begin position="63"/>
        <end position="90"/>
    </location>
</feature>
<evidence type="ECO:0000313" key="3">
    <source>
        <dbReference type="EMBL" id="CRL08061.1"/>
    </source>
</evidence>
<name>A0A1J1J6L8_9DIPT</name>
<feature type="region of interest" description="Disordered" evidence="2">
    <location>
        <begin position="1315"/>
        <end position="1357"/>
    </location>
</feature>
<feature type="region of interest" description="Disordered" evidence="2">
    <location>
        <begin position="1547"/>
        <end position="1574"/>
    </location>
</feature>
<feature type="compositionally biased region" description="Low complexity" evidence="2">
    <location>
        <begin position="1900"/>
        <end position="1910"/>
    </location>
</feature>
<sequence length="1910" mass="218525">MDLKNEFEKKTLKKGVDFDILQRDEVFWQRSVMSLAKEHISDLKEEILENRLFDIVFWQRSVMSLAKEHISDLKEEILENENKLQIKHSEKTFCIYCNCSKCLTFRKLIIGIHMENEAYNDLWEKLKEIINSYYTIMPVEHESTFIRKHLELQTESCKTRWFSDGSIDVKKNIHVSMGNYFSLSNEMTFIIVFNMLYTRDRHQLFELLCLQLKSIIITYREGIKEITKCTVAEEKYYKPEKFLNYILDGYNRLMEISDTLTPLVIEIRDHLQKFSLTWQLLNQCMYYRFLYVDIESQMADCILKLKDSVDTETYKSFVYRFIKFDEEMSQIAQSWEEALVALKLYKKSTPDQVARLERIDMIRKIMENLCQLNEIPCDATVNEQALALDWIVSSEKIDVWLGVLNTIKRAPHYKWKKRSCQCCSCFMTGEDTSYIADLSNRNQDKTRENLLNDECYHLAWCVFKNLKEREPYNKEMILPEIFCVFDDPPCQRMECQVATNLIIGSYPLSFTKFLLNTYQPLSTPDREKFLKVPSQSLIRKFCLKKSGAAAKEIMQEADEINHSFLLLNMFWEDEDIADPILRAGLAAALAENFKIDLKFPPKHIIFSYLFALFEKGDDGDIQMDLEWLEKINLTSLFKSFGIISNRIHHEGPVLSNSNEDTIDMTLKELRITAEVSSGRENNALEMVQESMREVAEKLNTFSLNHDNNTDNAKKVLENEIQKPLVEALKLAANNKKLEAELKSLQKEHNMLKDMVKGLEQIHGEKKEVQVTVTTSKISESNTTICHGHSQPDSSSPSLNFDLDHGKDSGNGADCVCYYCTLFGKNQEFINSRSTETRDRLRKRLHQLQNQKDFTTKNKNIKNISLLLKNGATKSSISDLASTSTHASAPLPMNSTKVAADATSMQKFLKNDNLKANVGERMKMKMELELQQKKKKLKSTPQKANFSIKPEEVKIQRATEINVKSLENLVEYIEGPSSKAVVELKKAEEAAMKKQQKKAKQLEQKMRRQIDCKLENIMEMNNELLDVILEEKQVKNQLSQLKAGNKLNSNFDIMKECGEMKAIIALLLPNEKVALKSVQQQKSISKPCANAKIENYQKIKEDVEDPAKRMVTIRRINLPHAEPQVTVTAKGSNDMDQLLYTFVNGQLVPASRLSPSAFQNGSIQLFMSTNGQTKMVMDHQNLCKPNNIMATTEIMTPRVTSKSKELNKGIKMKQSTEASEKGVEKVKKDLKKNVKKKNETQEPRKKSLKNQKTKTDKKETATNNQADIDVNLNRKRNKNYIDPEFSANPFKLLDNEQQSESEEDSLSQVSNNVFEGNKITGDTQSLQQGEKKSNIEKKMKKKQNSMKVEKETQKKSMKTTDGITLNSNEAIVLKDMKQSLKKNKNHIDDKDDLLMKSKLSILQHQQKHQINSNSIMDQLNRGVRVEGLRLPPGITLTKVAPNDSMASKRDSINKIVQPIQDYSKSVGAIPEQSNDIIMIESNPILLNSSSQSAIPSDNSSGKKKNKKKKNKMCPESSEQNDNKSSKHQMITTSDRMVTLKNPLFYKSPVGDSTKGIMENPQPVPITKQSNESESQAASIIRNENGMYTIRNPCFQNVFGSVNSTAFVPRPLDGSTKPFALSPNQYSTYSNDVQFTAESQPKCSSVIGSEMKDVLQRRKYEQKHAGNMDNFNHQYGVRPQSTYSHFGTTPLSFNNNGTDCDDKFNSESRNFQTNPSALSTNYDELRLKPGHMLNSEVTIHNISESKMFLNEMRKTSPSSLEIIGNGNIENVGKLFGDLYISRPVESNEIIDNGNDNSIFTNNDNRLNNQRKSNINTRKDNDFEVFQRYNFSPTSHSIKSNQMDMESAQEYDMKQNSTNSNSPISVVSLDDIFDHSDMKNGNVSNQKTAFYPSHPNFNDDKSSGVSSLFSSGI</sequence>
<evidence type="ECO:0000256" key="1">
    <source>
        <dbReference type="SAM" id="Coils"/>
    </source>
</evidence>
<feature type="coiled-coil region" evidence="1">
    <location>
        <begin position="983"/>
        <end position="1022"/>
    </location>
</feature>
<dbReference type="InterPro" id="IPR029717">
    <property type="entry name" value="FAM193"/>
</dbReference>
<dbReference type="Proteomes" id="UP000183832">
    <property type="component" value="Unassembled WGS sequence"/>
</dbReference>
<feature type="region of interest" description="Disordered" evidence="2">
    <location>
        <begin position="1874"/>
        <end position="1910"/>
    </location>
</feature>
<dbReference type="OrthoDB" id="10044608at2759"/>